<organism evidence="11">
    <name type="scientific">candidate division WOR-3 bacterium</name>
    <dbReference type="NCBI Taxonomy" id="2052148"/>
    <lineage>
        <taxon>Bacteria</taxon>
        <taxon>Bacteria division WOR-3</taxon>
    </lineage>
</organism>
<keyword evidence="6" id="KW-0479">Metal-binding</keyword>
<dbReference type="Proteomes" id="UP000886110">
    <property type="component" value="Unassembled WGS sequence"/>
</dbReference>
<evidence type="ECO:0000256" key="9">
    <source>
        <dbReference type="ARBA" id="ARBA00031306"/>
    </source>
</evidence>
<evidence type="ECO:0000256" key="4">
    <source>
        <dbReference type="ARBA" id="ARBA00022630"/>
    </source>
</evidence>
<dbReference type="InterPro" id="IPR024932">
    <property type="entry name" value="ApbE"/>
</dbReference>
<gene>
    <name evidence="11" type="ORF">ENL19_01595</name>
</gene>
<comment type="caution">
    <text evidence="11">The sequence shown here is derived from an EMBL/GenBank/DDBJ whole genome shotgun (WGS) entry which is preliminary data.</text>
</comment>
<keyword evidence="8" id="KW-0460">Magnesium</keyword>
<dbReference type="EC" id="2.7.1.180" evidence="2"/>
<accession>A0A7C5DD68</accession>
<name>A0A7C5DD68_UNCW3</name>
<dbReference type="GO" id="GO:0046872">
    <property type="term" value="F:metal ion binding"/>
    <property type="evidence" value="ECO:0007669"/>
    <property type="project" value="UniProtKB-KW"/>
</dbReference>
<keyword evidence="5 11" id="KW-0808">Transferase</keyword>
<evidence type="ECO:0000313" key="11">
    <source>
        <dbReference type="EMBL" id="HHE04739.1"/>
    </source>
</evidence>
<keyword evidence="4" id="KW-0285">Flavoprotein</keyword>
<comment type="cofactor">
    <cofactor evidence="1">
        <name>Mg(2+)</name>
        <dbReference type="ChEBI" id="CHEBI:18420"/>
    </cofactor>
</comment>
<protein>
    <recommendedName>
        <fullName evidence="3">FAD:protein FMN transferase</fullName>
        <ecNumber evidence="2">2.7.1.180</ecNumber>
    </recommendedName>
    <alternativeName>
        <fullName evidence="9">Flavin transferase</fullName>
    </alternativeName>
</protein>
<evidence type="ECO:0000256" key="10">
    <source>
        <dbReference type="ARBA" id="ARBA00048540"/>
    </source>
</evidence>
<evidence type="ECO:0000256" key="6">
    <source>
        <dbReference type="ARBA" id="ARBA00022723"/>
    </source>
</evidence>
<keyword evidence="7" id="KW-0274">FAD</keyword>
<evidence type="ECO:0000256" key="1">
    <source>
        <dbReference type="ARBA" id="ARBA00001946"/>
    </source>
</evidence>
<dbReference type="PANTHER" id="PTHR30040">
    <property type="entry name" value="THIAMINE BIOSYNTHESIS LIPOPROTEIN APBE"/>
    <property type="match status" value="1"/>
</dbReference>
<dbReference type="InterPro" id="IPR003374">
    <property type="entry name" value="ApbE-like_sf"/>
</dbReference>
<dbReference type="SUPFAM" id="SSF143631">
    <property type="entry name" value="ApbE-like"/>
    <property type="match status" value="1"/>
</dbReference>
<dbReference type="AlphaFoldDB" id="A0A7C5DD68"/>
<comment type="catalytic activity">
    <reaction evidence="10">
        <text>L-threonyl-[protein] + FAD = FMN-L-threonyl-[protein] + AMP + H(+)</text>
        <dbReference type="Rhea" id="RHEA:36847"/>
        <dbReference type="Rhea" id="RHEA-COMP:11060"/>
        <dbReference type="Rhea" id="RHEA-COMP:11061"/>
        <dbReference type="ChEBI" id="CHEBI:15378"/>
        <dbReference type="ChEBI" id="CHEBI:30013"/>
        <dbReference type="ChEBI" id="CHEBI:57692"/>
        <dbReference type="ChEBI" id="CHEBI:74257"/>
        <dbReference type="ChEBI" id="CHEBI:456215"/>
        <dbReference type="EC" id="2.7.1.180"/>
    </reaction>
</comment>
<evidence type="ECO:0000256" key="3">
    <source>
        <dbReference type="ARBA" id="ARBA00016337"/>
    </source>
</evidence>
<dbReference type="GO" id="GO:0016740">
    <property type="term" value="F:transferase activity"/>
    <property type="evidence" value="ECO:0007669"/>
    <property type="project" value="UniProtKB-KW"/>
</dbReference>
<sequence length="243" mass="26775">MDSVGSNLIDTAVVNPMISRITKDAIKLSYFTNVAFDPSIGIISRQWNRFKKPILPDSNRIKRLISLVDYRKILIKGDTLLPGKGQVIDLGGIAKGYALDTAIAIMKSFGIKSGLVNAGGDIKLLGKKYRKSEWMIGLQDPRDKESILDTLKIHSCTVATSGDYERYFIIDGKRYHHLLDPKTGFPSRGCMSVTVISKNGELADGLATAIFIMGPTKGKNFMEKNNIRGIIIDSLKNEIKVGL</sequence>
<evidence type="ECO:0000256" key="8">
    <source>
        <dbReference type="ARBA" id="ARBA00022842"/>
    </source>
</evidence>
<evidence type="ECO:0000256" key="2">
    <source>
        <dbReference type="ARBA" id="ARBA00011955"/>
    </source>
</evidence>
<reference evidence="11" key="1">
    <citation type="journal article" date="2020" name="mSystems">
        <title>Genome- and Community-Level Interaction Insights into Carbon Utilization and Element Cycling Functions of Hydrothermarchaeota in Hydrothermal Sediment.</title>
        <authorList>
            <person name="Zhou Z."/>
            <person name="Liu Y."/>
            <person name="Xu W."/>
            <person name="Pan J."/>
            <person name="Luo Z.H."/>
            <person name="Li M."/>
        </authorList>
    </citation>
    <scope>NUCLEOTIDE SEQUENCE [LARGE SCALE GENOMIC DNA]</scope>
    <source>
        <strain evidence="11">HyVt-74</strain>
    </source>
</reference>
<evidence type="ECO:0000256" key="5">
    <source>
        <dbReference type="ARBA" id="ARBA00022679"/>
    </source>
</evidence>
<dbReference type="PANTHER" id="PTHR30040:SF2">
    <property type="entry name" value="FAD:PROTEIN FMN TRANSFERASE"/>
    <property type="match status" value="1"/>
</dbReference>
<dbReference type="Gene3D" id="3.10.520.10">
    <property type="entry name" value="ApbE-like domains"/>
    <property type="match status" value="1"/>
</dbReference>
<proteinExistence type="predicted"/>
<dbReference type="EMBL" id="DRTB01000114">
    <property type="protein sequence ID" value="HHE04739.1"/>
    <property type="molecule type" value="Genomic_DNA"/>
</dbReference>
<evidence type="ECO:0000256" key="7">
    <source>
        <dbReference type="ARBA" id="ARBA00022827"/>
    </source>
</evidence>
<dbReference type="Pfam" id="PF02424">
    <property type="entry name" value="ApbE"/>
    <property type="match status" value="1"/>
</dbReference>